<feature type="region of interest" description="Disordered" evidence="1">
    <location>
        <begin position="1"/>
        <end position="26"/>
    </location>
</feature>
<dbReference type="Proteomes" id="UP000325313">
    <property type="component" value="Unassembled WGS sequence"/>
</dbReference>
<sequence length="422" mass="46714">MKKHPEMNHLNARQDPSDSDSDSSQLAQYTLGFDDGKINKPSDVDQYSISRIGGIPVLPPFENTLVPEKDLECLICQKPIPMLVQVYCPSDQNPYQDRVIYLFGCTEQKCQTQGSSRCVRGFKAWKFNEEYYRQLSAQQTRSSLPQTALSNQSDLGDNPFKMNTHNLFGQSFDNPFSAPPAPTQDPPPAVAESSLLENPFSNLSLGEKESTTTTTSSAQKHNAKLVARLPTLCTPPHYLATDYEVKPKLSSSTTFKEFLDDQTQPPHPSSVTSSKKSEQNGHSSKKKTASSGPSGTPPGPSGAQESYEVQAVKGVDPAFLDFQDRINWNDQSTQIIRYNPNGRALPVHSTKPTPSIPALQCGHQSRFELQLMPAVLRLFSCPIDWTTVWINDCVQDCCRPASDGGCREGWSEVQCYVQSVLD</sequence>
<proteinExistence type="predicted"/>
<protein>
    <recommendedName>
        <fullName evidence="2">Programmed cell death protein 2 C-terminal domain-containing protein</fullName>
    </recommendedName>
</protein>
<feature type="domain" description="Programmed cell death protein 2 C-terminal" evidence="2">
    <location>
        <begin position="316"/>
        <end position="414"/>
    </location>
</feature>
<feature type="region of interest" description="Disordered" evidence="1">
    <location>
        <begin position="259"/>
        <end position="305"/>
    </location>
</feature>
<dbReference type="EMBL" id="VDEP01000242">
    <property type="protein sequence ID" value="KAA1120605.1"/>
    <property type="molecule type" value="Genomic_DNA"/>
</dbReference>
<keyword evidence="5" id="KW-1185">Reference proteome</keyword>
<feature type="compositionally biased region" description="Polar residues" evidence="1">
    <location>
        <begin position="259"/>
        <end position="274"/>
    </location>
</feature>
<dbReference type="OrthoDB" id="2499641at2759"/>
<feature type="compositionally biased region" description="Pro residues" evidence="1">
    <location>
        <begin position="177"/>
        <end position="189"/>
    </location>
</feature>
<evidence type="ECO:0000313" key="6">
    <source>
        <dbReference type="Proteomes" id="UP000325313"/>
    </source>
</evidence>
<evidence type="ECO:0000259" key="2">
    <source>
        <dbReference type="Pfam" id="PF04194"/>
    </source>
</evidence>
<dbReference type="GO" id="GO:0005737">
    <property type="term" value="C:cytoplasm"/>
    <property type="evidence" value="ECO:0007669"/>
    <property type="project" value="InterPro"/>
</dbReference>
<evidence type="ECO:0000313" key="3">
    <source>
        <dbReference type="EMBL" id="KAA1100235.1"/>
    </source>
</evidence>
<feature type="region of interest" description="Disordered" evidence="1">
    <location>
        <begin position="171"/>
        <end position="193"/>
    </location>
</feature>
<dbReference type="AlphaFoldDB" id="A0A5B0R6J3"/>
<evidence type="ECO:0000256" key="1">
    <source>
        <dbReference type="SAM" id="MobiDB-lite"/>
    </source>
</evidence>
<evidence type="ECO:0000313" key="4">
    <source>
        <dbReference type="EMBL" id="KAA1120605.1"/>
    </source>
</evidence>
<comment type="caution">
    <text evidence="4">The sequence shown here is derived from an EMBL/GenBank/DDBJ whole genome shotgun (WGS) entry which is preliminary data.</text>
</comment>
<dbReference type="Pfam" id="PF04194">
    <property type="entry name" value="PDCD2_C"/>
    <property type="match status" value="1"/>
</dbReference>
<reference evidence="5 6" key="1">
    <citation type="submission" date="2019-05" db="EMBL/GenBank/DDBJ databases">
        <title>Emergence of the Ug99 lineage of the wheat stem rust pathogen through somatic hybridization.</title>
        <authorList>
            <person name="Li F."/>
            <person name="Upadhyaya N.M."/>
            <person name="Sperschneider J."/>
            <person name="Matny O."/>
            <person name="Nguyen-Phuc H."/>
            <person name="Mago R."/>
            <person name="Raley C."/>
            <person name="Miller M.E."/>
            <person name="Silverstein K.A.T."/>
            <person name="Henningsen E."/>
            <person name="Hirsch C.D."/>
            <person name="Visser B."/>
            <person name="Pretorius Z.A."/>
            <person name="Steffenson B.J."/>
            <person name="Schwessinger B."/>
            <person name="Dodds P.N."/>
            <person name="Figueroa M."/>
        </authorList>
    </citation>
    <scope>NUCLEOTIDE SEQUENCE [LARGE SCALE GENOMIC DNA]</scope>
    <source>
        <strain evidence="3">21-0</strain>
        <strain evidence="4 6">Ug99</strain>
    </source>
</reference>
<dbReference type="InterPro" id="IPR007320">
    <property type="entry name" value="PDCD2_C"/>
</dbReference>
<dbReference type="PANTHER" id="PTHR47524:SF1">
    <property type="entry name" value="20S RRNA ACCUMULATION PROTEIN 4"/>
    <property type="match status" value="1"/>
</dbReference>
<dbReference type="GO" id="GO:0030490">
    <property type="term" value="P:maturation of SSU-rRNA"/>
    <property type="evidence" value="ECO:0007669"/>
    <property type="project" value="TreeGrafter"/>
</dbReference>
<accession>A0A5B0R6J3</accession>
<dbReference type="Proteomes" id="UP000324748">
    <property type="component" value="Unassembled WGS sequence"/>
</dbReference>
<organism evidence="4 6">
    <name type="scientific">Puccinia graminis f. sp. tritici</name>
    <dbReference type="NCBI Taxonomy" id="56615"/>
    <lineage>
        <taxon>Eukaryota</taxon>
        <taxon>Fungi</taxon>
        <taxon>Dikarya</taxon>
        <taxon>Basidiomycota</taxon>
        <taxon>Pucciniomycotina</taxon>
        <taxon>Pucciniomycetes</taxon>
        <taxon>Pucciniales</taxon>
        <taxon>Pucciniaceae</taxon>
        <taxon>Puccinia</taxon>
    </lineage>
</organism>
<evidence type="ECO:0000313" key="5">
    <source>
        <dbReference type="Proteomes" id="UP000324748"/>
    </source>
</evidence>
<dbReference type="PANTHER" id="PTHR47524">
    <property type="entry name" value="20S RRNA ACCUMULATION PROTEIN 4"/>
    <property type="match status" value="1"/>
</dbReference>
<gene>
    <name evidence="3" type="ORF">PGT21_032201</name>
    <name evidence="4" type="ORF">PGTUg99_007784</name>
</gene>
<dbReference type="EMBL" id="VSWC01000054">
    <property type="protein sequence ID" value="KAA1100235.1"/>
    <property type="molecule type" value="Genomic_DNA"/>
</dbReference>
<name>A0A5B0R6J3_PUCGR</name>